<feature type="domain" description="Glycosyl hydrolase family 31 C-terminal" evidence="8">
    <location>
        <begin position="632"/>
        <end position="715"/>
    </location>
</feature>
<evidence type="ECO:0000259" key="7">
    <source>
        <dbReference type="Pfam" id="PF13802"/>
    </source>
</evidence>
<dbReference type="Gene3D" id="2.60.40.1180">
    <property type="entry name" value="Golgi alpha-mannosidase II"/>
    <property type="match status" value="2"/>
</dbReference>
<keyword evidence="3 4" id="KW-0326">Glycosidase</keyword>
<dbReference type="InterPro" id="IPR050985">
    <property type="entry name" value="Alpha-glycosidase_related"/>
</dbReference>
<dbReference type="Pfam" id="PF13802">
    <property type="entry name" value="Gal_mutarotas_2"/>
    <property type="match status" value="1"/>
</dbReference>
<dbReference type="EMBL" id="BAABGN010000001">
    <property type="protein sequence ID" value="GAA4415116.1"/>
    <property type="molecule type" value="Genomic_DNA"/>
</dbReference>
<accession>A0ABP8KT91</accession>
<comment type="caution">
    <text evidence="9">The sequence shown here is derived from an EMBL/GenBank/DDBJ whole genome shotgun (WGS) entry which is preliminary data.</text>
</comment>
<reference evidence="10" key="1">
    <citation type="journal article" date="2019" name="Int. J. Syst. Evol. Microbiol.">
        <title>The Global Catalogue of Microorganisms (GCM) 10K type strain sequencing project: providing services to taxonomists for standard genome sequencing and annotation.</title>
        <authorList>
            <consortium name="The Broad Institute Genomics Platform"/>
            <consortium name="The Broad Institute Genome Sequencing Center for Infectious Disease"/>
            <person name="Wu L."/>
            <person name="Ma J."/>
        </authorList>
    </citation>
    <scope>NUCLEOTIDE SEQUENCE [LARGE SCALE GENOMIC DNA]</scope>
    <source>
        <strain evidence="10">JCM 17810</strain>
    </source>
</reference>
<gene>
    <name evidence="9" type="primary">yicI_1</name>
    <name evidence="9" type="ORF">GCM10023169_01160</name>
</gene>
<dbReference type="CDD" id="cd14752">
    <property type="entry name" value="GH31_N"/>
    <property type="match status" value="1"/>
</dbReference>
<comment type="similarity">
    <text evidence="1 4">Belongs to the glycosyl hydrolase 31 family.</text>
</comment>
<dbReference type="PANTHER" id="PTHR43053:SF4">
    <property type="entry name" value="MYOGENESIS-REGULATING GLYCOSIDASE"/>
    <property type="match status" value="1"/>
</dbReference>
<proteinExistence type="inferred from homology"/>
<evidence type="ECO:0000313" key="10">
    <source>
        <dbReference type="Proteomes" id="UP001500622"/>
    </source>
</evidence>
<evidence type="ECO:0000313" key="9">
    <source>
        <dbReference type="EMBL" id="GAA4415116.1"/>
    </source>
</evidence>
<keyword evidence="2 4" id="KW-0378">Hydrolase</keyword>
<dbReference type="InterPro" id="IPR011013">
    <property type="entry name" value="Gal_mutarotase_sf_dom"/>
</dbReference>
<dbReference type="Gene3D" id="3.20.20.80">
    <property type="entry name" value="Glycosidases"/>
    <property type="match status" value="1"/>
</dbReference>
<dbReference type="Pfam" id="PF21365">
    <property type="entry name" value="Glyco_hydro_31_3rd"/>
    <property type="match status" value="1"/>
</dbReference>
<dbReference type="InterPro" id="IPR017853">
    <property type="entry name" value="GH"/>
</dbReference>
<protein>
    <submittedName>
        <fullName evidence="9">Alpha-xylosidase</fullName>
    </submittedName>
</protein>
<evidence type="ECO:0000259" key="6">
    <source>
        <dbReference type="Pfam" id="PF01055"/>
    </source>
</evidence>
<dbReference type="PANTHER" id="PTHR43053">
    <property type="entry name" value="GLYCOSIDASE FAMILY 31"/>
    <property type="match status" value="1"/>
</dbReference>
<dbReference type="SUPFAM" id="SSF51445">
    <property type="entry name" value="(Trans)glycosidases"/>
    <property type="match status" value="1"/>
</dbReference>
<feature type="domain" description="Glycoside hydrolase family 31 N-terminal" evidence="7">
    <location>
        <begin position="59"/>
        <end position="260"/>
    </location>
</feature>
<dbReference type="RefSeq" id="WP_345214543.1">
    <property type="nucleotide sequence ID" value="NZ_BAABGN010000001.1"/>
</dbReference>
<dbReference type="CDD" id="cd06593">
    <property type="entry name" value="GH31_xylosidase_YicI"/>
    <property type="match status" value="1"/>
</dbReference>
<feature type="domain" description="Glycoside hydrolase family 31 TIM barrel" evidence="6">
    <location>
        <begin position="302"/>
        <end position="623"/>
    </location>
</feature>
<dbReference type="InterPro" id="IPR000322">
    <property type="entry name" value="Glyco_hydro_31_TIM"/>
</dbReference>
<organism evidence="9 10">
    <name type="scientific">Georgenia halophila</name>
    <dbReference type="NCBI Taxonomy" id="620889"/>
    <lineage>
        <taxon>Bacteria</taxon>
        <taxon>Bacillati</taxon>
        <taxon>Actinomycetota</taxon>
        <taxon>Actinomycetes</taxon>
        <taxon>Micrococcales</taxon>
        <taxon>Bogoriellaceae</taxon>
        <taxon>Georgenia</taxon>
    </lineage>
</organism>
<dbReference type="InterPro" id="IPR048395">
    <property type="entry name" value="Glyco_hydro_31_C"/>
</dbReference>
<dbReference type="Gene3D" id="2.60.40.1760">
    <property type="entry name" value="glycosyl hydrolase (family 31)"/>
    <property type="match status" value="1"/>
</dbReference>
<evidence type="ECO:0000259" key="8">
    <source>
        <dbReference type="Pfam" id="PF21365"/>
    </source>
</evidence>
<evidence type="ECO:0000256" key="1">
    <source>
        <dbReference type="ARBA" id="ARBA00007806"/>
    </source>
</evidence>
<name>A0ABP8KT91_9MICO</name>
<evidence type="ECO:0000256" key="2">
    <source>
        <dbReference type="ARBA" id="ARBA00022801"/>
    </source>
</evidence>
<dbReference type="SUPFAM" id="SSF51011">
    <property type="entry name" value="Glycosyl hydrolase domain"/>
    <property type="match status" value="1"/>
</dbReference>
<feature type="region of interest" description="Disordered" evidence="5">
    <location>
        <begin position="125"/>
        <end position="150"/>
    </location>
</feature>
<evidence type="ECO:0000256" key="3">
    <source>
        <dbReference type="ARBA" id="ARBA00023295"/>
    </source>
</evidence>
<dbReference type="InterPro" id="IPR013780">
    <property type="entry name" value="Glyco_hydro_b"/>
</dbReference>
<dbReference type="InterPro" id="IPR025887">
    <property type="entry name" value="Glyco_hydro_31_N_dom"/>
</dbReference>
<keyword evidence="10" id="KW-1185">Reference proteome</keyword>
<dbReference type="Pfam" id="PF01055">
    <property type="entry name" value="Glyco_hydro_31_2nd"/>
    <property type="match status" value="1"/>
</dbReference>
<dbReference type="Proteomes" id="UP001500622">
    <property type="component" value="Unassembled WGS sequence"/>
</dbReference>
<dbReference type="SUPFAM" id="SSF74650">
    <property type="entry name" value="Galactose mutarotase-like"/>
    <property type="match status" value="1"/>
</dbReference>
<evidence type="ECO:0000256" key="5">
    <source>
        <dbReference type="SAM" id="MobiDB-lite"/>
    </source>
</evidence>
<dbReference type="NCBIfam" id="NF007940">
    <property type="entry name" value="PRK10658.1"/>
    <property type="match status" value="1"/>
</dbReference>
<evidence type="ECO:0000256" key="4">
    <source>
        <dbReference type="RuleBase" id="RU361185"/>
    </source>
</evidence>
<sequence length="805" mass="88123">MKFTDGFWLSRPGVDAQYASEAYEIDVRRAPEGDALVVSAPTKPIGRRGDTLNRVLLTVTLSSPLDGVVRVRTEHHRGTPASPGFDLVGAEEGHGEARAGDDGGVLQAGPLRAWIAPGAPWNLTFETDDDTADGTSRGSTDDTESGARVLTRSGDKSIGYLSLADGAPVPAEPTGIAGVTTTGLAPASRYMRTQLSLGVGELVYGLGERFGPFVKNGQSVDIWNSDGGTSSEQAYKNVPFYLTNRGYGVLVNHPEHVSFEVGSEAVEQVQFSVPGESLEYLVIYGPTPEEILERYTRLTGRPAQVPAWSYGLWLSTSFTTDYDEETITRFIDGMAERDLPLSVFHFDCFWMREFEWTSFEWDPRTFPDPDGMLRRLHDRGLRTSVWLNPYIAQKANTFDEAAEAGYLVRRPDGSIWQWDMWQAGMALVDFTNPDATAWFQDKIRALLARGVDAIKTDFGERIPVDVVWHDGSDPYVMHNWYAQLYNAAVFDVLEEARGAGEAVVFARAATTGGQRMPVHWGGDNSSTYPSMAESLRAGLSMSMSGFGFWSHDIGGFEGRPDPAVFKRWLTFGMLSSHSRLHGSQSYRVPWMFDTGDEAPGQSAVDVARRFLRLKLELMPYLYQAGTTAHETGVPVMRPMALAFPDDPAVGHLDRQYMLGPDLLVAPVLSAAGDVEYYLPAGRWTNLLTGEVADGGWRRERHDFSSLPLWVRENALLVTAPGADRPDGDFTDGALVTVYPGDADRTVRVSGPGTGESTSFAVVRGDGWVSVSATPAARFRARMAGGPAVDAVDGEVRLPNREGDVR</sequence>